<name>A0AA86NR33_9EUKA</name>
<evidence type="ECO:0000313" key="3">
    <source>
        <dbReference type="Proteomes" id="UP001642409"/>
    </source>
</evidence>
<evidence type="ECO:0000313" key="2">
    <source>
        <dbReference type="EMBL" id="CAL6044219.1"/>
    </source>
</evidence>
<keyword evidence="3" id="KW-1185">Reference proteome</keyword>
<accession>A0AA86NR33</accession>
<gene>
    <name evidence="1" type="ORF">HINF_LOCUS11511</name>
    <name evidence="2" type="ORF">HINF_LOCUS40455</name>
</gene>
<dbReference type="EMBL" id="CAXDID020000159">
    <property type="protein sequence ID" value="CAL6044219.1"/>
    <property type="molecule type" value="Genomic_DNA"/>
</dbReference>
<dbReference type="AlphaFoldDB" id="A0AA86NR33"/>
<dbReference type="EMBL" id="CATOUU010000295">
    <property type="protein sequence ID" value="CAI9923866.1"/>
    <property type="molecule type" value="Genomic_DNA"/>
</dbReference>
<reference evidence="1" key="1">
    <citation type="submission" date="2023-06" db="EMBL/GenBank/DDBJ databases">
        <authorList>
            <person name="Kurt Z."/>
        </authorList>
    </citation>
    <scope>NUCLEOTIDE SEQUENCE</scope>
</reference>
<evidence type="ECO:0000313" key="1">
    <source>
        <dbReference type="EMBL" id="CAI9923866.1"/>
    </source>
</evidence>
<reference evidence="2 3" key="2">
    <citation type="submission" date="2024-07" db="EMBL/GenBank/DDBJ databases">
        <authorList>
            <person name="Akdeniz Z."/>
        </authorList>
    </citation>
    <scope>NUCLEOTIDE SEQUENCE [LARGE SCALE GENOMIC DNA]</scope>
</reference>
<organism evidence="1">
    <name type="scientific">Hexamita inflata</name>
    <dbReference type="NCBI Taxonomy" id="28002"/>
    <lineage>
        <taxon>Eukaryota</taxon>
        <taxon>Metamonada</taxon>
        <taxon>Diplomonadida</taxon>
        <taxon>Hexamitidae</taxon>
        <taxon>Hexamitinae</taxon>
        <taxon>Hexamita</taxon>
    </lineage>
</organism>
<protein>
    <submittedName>
        <fullName evidence="2">Hypothetical_protein</fullName>
    </submittedName>
</protein>
<proteinExistence type="predicted"/>
<comment type="caution">
    <text evidence="1">The sequence shown here is derived from an EMBL/GenBank/DDBJ whole genome shotgun (WGS) entry which is preliminary data.</text>
</comment>
<dbReference type="Proteomes" id="UP001642409">
    <property type="component" value="Unassembled WGS sequence"/>
</dbReference>
<sequence>MPRLQIYGPQASSEAPSMTKLTHIKIPTTQVSTLNLDIGFGSNHFPSTKQQHTAPVHLLIFPRNDPKITGTNQMRPEAGLKSSSVNRIFTVITIIISPTLFRQSQKDPS</sequence>